<accession>A0A538UDK2</accession>
<feature type="signal peptide" evidence="1">
    <location>
        <begin position="1"/>
        <end position="22"/>
    </location>
</feature>
<evidence type="ECO:0008006" key="4">
    <source>
        <dbReference type="Google" id="ProtNLM"/>
    </source>
</evidence>
<dbReference type="AlphaFoldDB" id="A0A538UDK2"/>
<name>A0A538UDK2_UNCEI</name>
<sequence>MKNVLVAALIVAALGAGAPAGAQVFGQFTNAATLPVNGHLFGAYLNASKNVTGGLAQLRLSFYPNLDFGFHGGLSRLDLGPGTGTTTTLRVGADVRWQVAHANQGSAVDIATGGALGVETADHLKVVTLGPSVVASRELGGGAIVPYGGAALLFSSRDVFAREATDLSLPLRLGMEARFAPELRIVAELQLLVADRYNDDVAFAAGVNLPF</sequence>
<evidence type="ECO:0000256" key="1">
    <source>
        <dbReference type="SAM" id="SignalP"/>
    </source>
</evidence>
<keyword evidence="1" id="KW-0732">Signal</keyword>
<feature type="chain" id="PRO_5021786904" description="Outer membrane protein beta-barrel domain-containing protein" evidence="1">
    <location>
        <begin position="23"/>
        <end position="211"/>
    </location>
</feature>
<dbReference type="EMBL" id="VBPB01000024">
    <property type="protein sequence ID" value="TMQ73984.1"/>
    <property type="molecule type" value="Genomic_DNA"/>
</dbReference>
<protein>
    <recommendedName>
        <fullName evidence="4">Outer membrane protein beta-barrel domain-containing protein</fullName>
    </recommendedName>
</protein>
<organism evidence="2 3">
    <name type="scientific">Eiseniibacteriota bacterium</name>
    <dbReference type="NCBI Taxonomy" id="2212470"/>
    <lineage>
        <taxon>Bacteria</taxon>
        <taxon>Candidatus Eiseniibacteriota</taxon>
    </lineage>
</organism>
<evidence type="ECO:0000313" key="3">
    <source>
        <dbReference type="Proteomes" id="UP000319771"/>
    </source>
</evidence>
<dbReference type="Proteomes" id="UP000319771">
    <property type="component" value="Unassembled WGS sequence"/>
</dbReference>
<evidence type="ECO:0000313" key="2">
    <source>
        <dbReference type="EMBL" id="TMQ73984.1"/>
    </source>
</evidence>
<comment type="caution">
    <text evidence="2">The sequence shown here is derived from an EMBL/GenBank/DDBJ whole genome shotgun (WGS) entry which is preliminary data.</text>
</comment>
<proteinExistence type="predicted"/>
<reference evidence="2 3" key="1">
    <citation type="journal article" date="2019" name="Nat. Microbiol.">
        <title>Mediterranean grassland soil C-N compound turnover is dependent on rainfall and depth, and is mediated by genomically divergent microorganisms.</title>
        <authorList>
            <person name="Diamond S."/>
            <person name="Andeer P.F."/>
            <person name="Li Z."/>
            <person name="Crits-Christoph A."/>
            <person name="Burstein D."/>
            <person name="Anantharaman K."/>
            <person name="Lane K.R."/>
            <person name="Thomas B.C."/>
            <person name="Pan C."/>
            <person name="Northen T.R."/>
            <person name="Banfield J.F."/>
        </authorList>
    </citation>
    <scope>NUCLEOTIDE SEQUENCE [LARGE SCALE GENOMIC DNA]</scope>
    <source>
        <strain evidence="2">WS_11</strain>
    </source>
</reference>
<gene>
    <name evidence="2" type="ORF">E6K81_01880</name>
</gene>